<dbReference type="VEuPathDB" id="FungiDB:HCDG_06932"/>
<accession>C6HL51</accession>
<evidence type="ECO:0000313" key="1">
    <source>
        <dbReference type="EMBL" id="EER38988.1"/>
    </source>
</evidence>
<dbReference type="EMBL" id="GG692430">
    <property type="protein sequence ID" value="EER38988.1"/>
    <property type="molecule type" value="Genomic_DNA"/>
</dbReference>
<dbReference type="HOGENOM" id="CLU_1854654_0_0_1"/>
<reference evidence="2" key="1">
    <citation type="submission" date="2009-05" db="EMBL/GenBank/DDBJ databases">
        <title>The genome sequence of Ajellomyces capsulatus strain H143.</title>
        <authorList>
            <person name="Champion M."/>
            <person name="Cuomo C.A."/>
            <person name="Ma L.-J."/>
            <person name="Henn M.R."/>
            <person name="Sil A."/>
            <person name="Goldman B."/>
            <person name="Young S.K."/>
            <person name="Kodira C.D."/>
            <person name="Zeng Q."/>
            <person name="Koehrsen M."/>
            <person name="Alvarado L."/>
            <person name="Berlin A.M."/>
            <person name="Borenstein D."/>
            <person name="Chen Z."/>
            <person name="Engels R."/>
            <person name="Freedman E."/>
            <person name="Gellesch M."/>
            <person name="Goldberg J."/>
            <person name="Griggs A."/>
            <person name="Gujja S."/>
            <person name="Heiman D.I."/>
            <person name="Hepburn T.A."/>
            <person name="Howarth C."/>
            <person name="Jen D."/>
            <person name="Larson L."/>
            <person name="Lewis B."/>
            <person name="Mehta T."/>
            <person name="Park D."/>
            <person name="Pearson M."/>
            <person name="Roberts A."/>
            <person name="Saif S."/>
            <person name="Shea T.D."/>
            <person name="Shenoy N."/>
            <person name="Sisk P."/>
            <person name="Stolte C."/>
            <person name="Sykes S."/>
            <person name="Walk T."/>
            <person name="White J."/>
            <person name="Yandava C."/>
            <person name="Klein B."/>
            <person name="McEwen J.G."/>
            <person name="Puccia R."/>
            <person name="Goldman G.H."/>
            <person name="Felipe M.S."/>
            <person name="Nino-Vega G."/>
            <person name="San-Blas G."/>
            <person name="Taylor J.W."/>
            <person name="Mendoza L."/>
            <person name="Galagan J.E."/>
            <person name="Nusbaum C."/>
            <person name="Birren B.W."/>
        </authorList>
    </citation>
    <scope>NUCLEOTIDE SEQUENCE [LARGE SCALE GENOMIC DNA]</scope>
    <source>
        <strain evidence="2">H143</strain>
    </source>
</reference>
<gene>
    <name evidence="1" type="ORF">HCDG_06932</name>
</gene>
<dbReference type="AlphaFoldDB" id="C6HL51"/>
<organism evidence="1 2">
    <name type="scientific">Ajellomyces capsulatus (strain H143)</name>
    <name type="common">Darling's disease fungus</name>
    <name type="synonym">Histoplasma capsulatum</name>
    <dbReference type="NCBI Taxonomy" id="544712"/>
    <lineage>
        <taxon>Eukaryota</taxon>
        <taxon>Fungi</taxon>
        <taxon>Dikarya</taxon>
        <taxon>Ascomycota</taxon>
        <taxon>Pezizomycotina</taxon>
        <taxon>Eurotiomycetes</taxon>
        <taxon>Eurotiomycetidae</taxon>
        <taxon>Onygenales</taxon>
        <taxon>Ajellomycetaceae</taxon>
        <taxon>Histoplasma</taxon>
    </lineage>
</organism>
<sequence>MAVALIERTARTGRLASLVGVRRLISGIIGGGVIAAESWEQCGAADLIVSTYRTEKEAIMIQLHHEGACTMETEMGGWPSSCPRVNREGKKALCRAATRNYLSLREPSAAISLIGGIRPCAGCQPSREVCVLSPAEAN</sequence>
<dbReference type="OrthoDB" id="10356027at2759"/>
<proteinExistence type="predicted"/>
<name>C6HL51_AJECH</name>
<dbReference type="Proteomes" id="UP000002624">
    <property type="component" value="Unassembled WGS sequence"/>
</dbReference>
<protein>
    <submittedName>
        <fullName evidence="1">Uncharacterized protein</fullName>
    </submittedName>
</protein>
<evidence type="ECO:0000313" key="2">
    <source>
        <dbReference type="Proteomes" id="UP000002624"/>
    </source>
</evidence>
<dbReference type="OMA" id="ACTMETE"/>